<sequence>MARLLEKYVKTVKPALQKEFGFKNIMQIPRIEKVVINVGIGKIIKDDKAVDKVRKDLALLSGQKTIARKAKKSIAGFKIREGMEVGYMVTLRGKRMYDFIDRLISIALPRSKDFRGIDAGNFDERGNLNIGIKEHNIFPEISYESLKDIFSLQITVVTKAQSREQAIALLRGVGFPLQKS</sequence>
<dbReference type="Pfam" id="PF00673">
    <property type="entry name" value="Ribosomal_L5_C"/>
    <property type="match status" value="1"/>
</dbReference>
<keyword evidence="5" id="KW-0820">tRNA-binding</keyword>
<keyword evidence="5" id="KW-0699">rRNA-binding</keyword>
<organism evidence="9 10">
    <name type="scientific">Candidatus Yanofskybacteria bacterium RIFCSPHIGHO2_01_FULL_45_42</name>
    <dbReference type="NCBI Taxonomy" id="1802671"/>
    <lineage>
        <taxon>Bacteria</taxon>
        <taxon>Candidatus Yanofskyibacteriota</taxon>
    </lineage>
</organism>
<evidence type="ECO:0000256" key="2">
    <source>
        <dbReference type="ARBA" id="ARBA00022980"/>
    </source>
</evidence>
<dbReference type="GO" id="GO:0003735">
    <property type="term" value="F:structural constituent of ribosome"/>
    <property type="evidence" value="ECO:0007669"/>
    <property type="project" value="InterPro"/>
</dbReference>
<dbReference type="GO" id="GO:0006412">
    <property type="term" value="P:translation"/>
    <property type="evidence" value="ECO:0007669"/>
    <property type="project" value="UniProtKB-UniRule"/>
</dbReference>
<evidence type="ECO:0000256" key="3">
    <source>
        <dbReference type="ARBA" id="ARBA00023274"/>
    </source>
</evidence>
<dbReference type="GO" id="GO:0005840">
    <property type="term" value="C:ribosome"/>
    <property type="evidence" value="ECO:0007669"/>
    <property type="project" value="UniProtKB-KW"/>
</dbReference>
<dbReference type="Proteomes" id="UP000178023">
    <property type="component" value="Unassembled WGS sequence"/>
</dbReference>
<protein>
    <recommendedName>
        <fullName evidence="4 5">Large ribosomal subunit protein uL5</fullName>
    </recommendedName>
</protein>
<dbReference type="FunFam" id="3.30.1440.10:FF:000001">
    <property type="entry name" value="50S ribosomal protein L5"/>
    <property type="match status" value="1"/>
</dbReference>
<dbReference type="GO" id="GO:1990904">
    <property type="term" value="C:ribonucleoprotein complex"/>
    <property type="evidence" value="ECO:0007669"/>
    <property type="project" value="UniProtKB-KW"/>
</dbReference>
<reference evidence="9 10" key="1">
    <citation type="journal article" date="2016" name="Nat. Commun.">
        <title>Thousands of microbial genomes shed light on interconnected biogeochemical processes in an aquifer system.</title>
        <authorList>
            <person name="Anantharaman K."/>
            <person name="Brown C.T."/>
            <person name="Hug L.A."/>
            <person name="Sharon I."/>
            <person name="Castelle C.J."/>
            <person name="Probst A.J."/>
            <person name="Thomas B.C."/>
            <person name="Singh A."/>
            <person name="Wilkins M.J."/>
            <person name="Karaoz U."/>
            <person name="Brodie E.L."/>
            <person name="Williams K.H."/>
            <person name="Hubbard S.S."/>
            <person name="Banfield J.F."/>
        </authorList>
    </citation>
    <scope>NUCLEOTIDE SEQUENCE [LARGE SCALE GENOMIC DNA]</scope>
</reference>
<dbReference type="InterPro" id="IPR020930">
    <property type="entry name" value="Ribosomal_uL5_bac-type"/>
</dbReference>
<evidence type="ECO:0000256" key="6">
    <source>
        <dbReference type="RuleBase" id="RU003930"/>
    </source>
</evidence>
<accession>A0A1F8F7X6</accession>
<dbReference type="HAMAP" id="MF_01333_B">
    <property type="entry name" value="Ribosomal_uL5_B"/>
    <property type="match status" value="1"/>
</dbReference>
<name>A0A1F8F7X6_9BACT</name>
<dbReference type="Gene3D" id="3.30.1440.10">
    <property type="match status" value="1"/>
</dbReference>
<keyword evidence="5" id="KW-0694">RNA-binding</keyword>
<evidence type="ECO:0000256" key="5">
    <source>
        <dbReference type="HAMAP-Rule" id="MF_01333"/>
    </source>
</evidence>
<feature type="domain" description="Large ribosomal subunit protein uL5 N-terminal" evidence="7">
    <location>
        <begin position="24"/>
        <end position="80"/>
    </location>
</feature>
<feature type="domain" description="Large ribosomal subunit protein uL5 C-terminal" evidence="8">
    <location>
        <begin position="85"/>
        <end position="176"/>
    </location>
</feature>
<dbReference type="NCBIfam" id="NF000585">
    <property type="entry name" value="PRK00010.1"/>
    <property type="match status" value="1"/>
</dbReference>
<keyword evidence="3 5" id="KW-0687">Ribonucleoprotein</keyword>
<dbReference type="SUPFAM" id="SSF55282">
    <property type="entry name" value="RL5-like"/>
    <property type="match status" value="1"/>
</dbReference>
<dbReference type="InterPro" id="IPR002132">
    <property type="entry name" value="Ribosomal_uL5"/>
</dbReference>
<dbReference type="PANTHER" id="PTHR11994">
    <property type="entry name" value="60S RIBOSOMAL PROTEIN L11-RELATED"/>
    <property type="match status" value="1"/>
</dbReference>
<comment type="similarity">
    <text evidence="1 5 6">Belongs to the universal ribosomal protein uL5 family.</text>
</comment>
<comment type="subunit">
    <text evidence="5">Part of the 50S ribosomal subunit; part of the 5S rRNA/L5/L18/L25 subcomplex. Contacts the 5S rRNA and the P site tRNA. Forms a bridge to the 30S subunit in the 70S ribosome.</text>
</comment>
<dbReference type="GO" id="GO:0000049">
    <property type="term" value="F:tRNA binding"/>
    <property type="evidence" value="ECO:0007669"/>
    <property type="project" value="UniProtKB-UniRule"/>
</dbReference>
<dbReference type="PIRSF" id="PIRSF002161">
    <property type="entry name" value="Ribosomal_L5"/>
    <property type="match status" value="1"/>
</dbReference>
<dbReference type="GO" id="GO:0019843">
    <property type="term" value="F:rRNA binding"/>
    <property type="evidence" value="ECO:0007669"/>
    <property type="project" value="UniProtKB-UniRule"/>
</dbReference>
<dbReference type="EMBL" id="MGJL01000007">
    <property type="protein sequence ID" value="OGN08346.1"/>
    <property type="molecule type" value="Genomic_DNA"/>
</dbReference>
<dbReference type="AlphaFoldDB" id="A0A1F8F7X6"/>
<evidence type="ECO:0000259" key="7">
    <source>
        <dbReference type="Pfam" id="PF00281"/>
    </source>
</evidence>
<gene>
    <name evidence="5" type="primary">rplE</name>
    <name evidence="9" type="ORF">A2750_00850</name>
</gene>
<dbReference type="Pfam" id="PF00281">
    <property type="entry name" value="Ribosomal_L5"/>
    <property type="match status" value="1"/>
</dbReference>
<evidence type="ECO:0000259" key="8">
    <source>
        <dbReference type="Pfam" id="PF00673"/>
    </source>
</evidence>
<keyword evidence="2 5" id="KW-0689">Ribosomal protein</keyword>
<dbReference type="InterPro" id="IPR031310">
    <property type="entry name" value="Ribosomal_uL5_N"/>
</dbReference>
<evidence type="ECO:0000256" key="1">
    <source>
        <dbReference type="ARBA" id="ARBA00008553"/>
    </source>
</evidence>
<evidence type="ECO:0000313" key="9">
    <source>
        <dbReference type="EMBL" id="OGN08346.1"/>
    </source>
</evidence>
<comment type="function">
    <text evidence="5">This is 1 of the proteins that bind and probably mediate the attachment of the 5S RNA into the large ribosomal subunit, where it forms part of the central protuberance. In the 70S ribosome it contacts protein S13 of the 30S subunit (bridge B1b), connecting the 2 subunits; this bridge is implicated in subunit movement. Contacts the P site tRNA; the 5S rRNA and some of its associated proteins might help stabilize positioning of ribosome-bound tRNAs.</text>
</comment>
<evidence type="ECO:0000313" key="10">
    <source>
        <dbReference type="Proteomes" id="UP000178023"/>
    </source>
</evidence>
<comment type="caution">
    <text evidence="9">The sequence shown here is derived from an EMBL/GenBank/DDBJ whole genome shotgun (WGS) entry which is preliminary data.</text>
</comment>
<proteinExistence type="inferred from homology"/>
<dbReference type="InterPro" id="IPR031309">
    <property type="entry name" value="Ribosomal_uL5_C"/>
</dbReference>
<dbReference type="InterPro" id="IPR022803">
    <property type="entry name" value="Ribosomal_uL5_dom_sf"/>
</dbReference>
<evidence type="ECO:0000256" key="4">
    <source>
        <dbReference type="ARBA" id="ARBA00035245"/>
    </source>
</evidence>